<dbReference type="Proteomes" id="UP000076809">
    <property type="component" value="Chromosome"/>
</dbReference>
<reference evidence="2 3" key="1">
    <citation type="journal article" date="2016" name="J. Clin. Microbiol.">
        <title>Detection and Whole-Genome Sequencing of Carbapenemase-Producing Aeromonas hydrophila Isolates from Routine Perirectal Surveillance Culture.</title>
        <authorList>
            <person name="Hughes H.Y."/>
            <person name="Conlan S.P."/>
            <person name="Lau A.F."/>
            <person name="Dekker J.P."/>
            <person name="Michelin A.V."/>
            <person name="Youn J.H."/>
            <person name="Henderson D.K."/>
            <person name="Frank K.M."/>
            <person name="Segre J.A."/>
            <person name="Palmore T.N."/>
        </authorList>
    </citation>
    <scope>NUCLEOTIDE SEQUENCE [LARGE SCALE GENOMIC DNA]</scope>
    <source>
        <strain evidence="2 3">AVNIH1</strain>
    </source>
</reference>
<feature type="transmembrane region" description="Helical" evidence="1">
    <location>
        <begin position="12"/>
        <end position="35"/>
    </location>
</feature>
<sequence length="88" mass="10126">MKSILFHFRHHIGMFYALSMGLLGTVILPLIGLVFFELSKFQIIPFHAKGVLVDIGAVIAVMSYPIAIVIMLIFRHKYIRLQHELARY</sequence>
<keyword evidence="1" id="KW-1133">Transmembrane helix</keyword>
<accession>A0AAC9B5E9</accession>
<feature type="transmembrane region" description="Helical" evidence="1">
    <location>
        <begin position="55"/>
        <end position="74"/>
    </location>
</feature>
<proteinExistence type="predicted"/>
<protein>
    <submittedName>
        <fullName evidence="2">Uncharacterized protein</fullName>
    </submittedName>
</protein>
<name>A0AAC9B5E9_AERVE</name>
<dbReference type="AlphaFoldDB" id="A0AAC9B5E9"/>
<evidence type="ECO:0000313" key="2">
    <source>
        <dbReference type="EMBL" id="ANB51863.1"/>
    </source>
</evidence>
<keyword evidence="1" id="KW-0472">Membrane</keyword>
<dbReference type="EMBL" id="CP014774">
    <property type="protein sequence ID" value="ANB51863.1"/>
    <property type="molecule type" value="Genomic_DNA"/>
</dbReference>
<keyword evidence="1" id="KW-0812">Transmembrane</keyword>
<evidence type="ECO:0000256" key="1">
    <source>
        <dbReference type="SAM" id="Phobius"/>
    </source>
</evidence>
<gene>
    <name evidence="2" type="ORF">WM43_03915</name>
</gene>
<evidence type="ECO:0000313" key="3">
    <source>
        <dbReference type="Proteomes" id="UP000076809"/>
    </source>
</evidence>
<organism evidence="2 3">
    <name type="scientific">Aeromonas veronii</name>
    <dbReference type="NCBI Taxonomy" id="654"/>
    <lineage>
        <taxon>Bacteria</taxon>
        <taxon>Pseudomonadati</taxon>
        <taxon>Pseudomonadota</taxon>
        <taxon>Gammaproteobacteria</taxon>
        <taxon>Aeromonadales</taxon>
        <taxon>Aeromonadaceae</taxon>
        <taxon>Aeromonas</taxon>
    </lineage>
</organism>